<evidence type="ECO:0000313" key="1">
    <source>
        <dbReference type="EMBL" id="MBL0745086.1"/>
    </source>
</evidence>
<keyword evidence="2" id="KW-1185">Reference proteome</keyword>
<proteinExistence type="predicted"/>
<gene>
    <name evidence="1" type="ORF">JI741_27905</name>
</gene>
<evidence type="ECO:0000313" key="2">
    <source>
        <dbReference type="Proteomes" id="UP000613030"/>
    </source>
</evidence>
<reference evidence="1 2" key="1">
    <citation type="submission" date="2021-01" db="EMBL/GenBank/DDBJ databases">
        <title>Chryseolinea sp. Jin1 Genome sequencing and assembly.</title>
        <authorList>
            <person name="Kim I."/>
        </authorList>
    </citation>
    <scope>NUCLEOTIDE SEQUENCE [LARGE SCALE GENOMIC DNA]</scope>
    <source>
        <strain evidence="1 2">Jin1</strain>
    </source>
</reference>
<name>A0ABS1L3F2_9BACT</name>
<protein>
    <recommendedName>
        <fullName evidence="3">Lipocalin-like domain-containing protein</fullName>
    </recommendedName>
</protein>
<organism evidence="1 2">
    <name type="scientific">Chryseolinea lacunae</name>
    <dbReference type="NCBI Taxonomy" id="2801331"/>
    <lineage>
        <taxon>Bacteria</taxon>
        <taxon>Pseudomonadati</taxon>
        <taxon>Bacteroidota</taxon>
        <taxon>Cytophagia</taxon>
        <taxon>Cytophagales</taxon>
        <taxon>Fulvivirgaceae</taxon>
        <taxon>Chryseolinea</taxon>
    </lineage>
</organism>
<dbReference type="RefSeq" id="WP_202015292.1">
    <property type="nucleotide sequence ID" value="NZ_JAERRB010000014.1"/>
</dbReference>
<accession>A0ABS1L3F2</accession>
<dbReference type="EMBL" id="JAERRB010000014">
    <property type="protein sequence ID" value="MBL0745086.1"/>
    <property type="molecule type" value="Genomic_DNA"/>
</dbReference>
<dbReference type="Proteomes" id="UP000613030">
    <property type="component" value="Unassembled WGS sequence"/>
</dbReference>
<evidence type="ECO:0008006" key="3">
    <source>
        <dbReference type="Google" id="ProtNLM"/>
    </source>
</evidence>
<comment type="caution">
    <text evidence="1">The sequence shown here is derived from an EMBL/GenBank/DDBJ whole genome shotgun (WGS) entry which is preliminary data.</text>
</comment>
<sequence length="278" mass="32470">MNRKILLIALFALIVCRCQSQCDIRGMWLVTQGRIIENYEMAPAYSNNRITFSNDSIEFASGFFYNTLNLDSDTYALGRYPFVYYGKKEKYRVLGDTLFVYSKPYQSWNKFKMRCVNRDELRLDGKKDNLVLVRRKVKETSKACPIKYIKAHVDGGSLDLYNVNYKATYTKDDRLFFEQKDSLAERFNGVEIKLALGTFNSICRGFYDIDLQKVKKMYPTKVSDFSIIRVEIGLEDGVIIKSEIQNQECPEDLWIALIPVLYGHQQLLYSTYPPLKWK</sequence>